<keyword evidence="4" id="KW-1185">Reference proteome</keyword>
<comment type="similarity">
    <text evidence="1">Belongs to the Mg-chelatase subunits D/I family. ComM subfamily.</text>
</comment>
<accession>C8XBV1</accession>
<dbReference type="InterPro" id="IPR045006">
    <property type="entry name" value="CHLI-like"/>
</dbReference>
<dbReference type="STRING" id="479431.Namu_3122"/>
<dbReference type="InterPro" id="IPR004482">
    <property type="entry name" value="Mg_chelat-rel"/>
</dbReference>
<evidence type="ECO:0000313" key="4">
    <source>
        <dbReference type="Proteomes" id="UP000002218"/>
    </source>
</evidence>
<dbReference type="Gene3D" id="3.40.50.300">
    <property type="entry name" value="P-loop containing nucleotide triphosphate hydrolases"/>
    <property type="match status" value="1"/>
</dbReference>
<dbReference type="InterPro" id="IPR025158">
    <property type="entry name" value="Mg_chelat-rel_C"/>
</dbReference>
<dbReference type="OrthoDB" id="9813147at2"/>
<reference evidence="3 4" key="2">
    <citation type="journal article" date="2010" name="Stand. Genomic Sci.">
        <title>Complete genome sequence of Nakamurella multipartita type strain (Y-104).</title>
        <authorList>
            <person name="Tice H."/>
            <person name="Mayilraj S."/>
            <person name="Sims D."/>
            <person name="Lapidus A."/>
            <person name="Nolan M."/>
            <person name="Lucas S."/>
            <person name="Glavina Del Rio T."/>
            <person name="Copeland A."/>
            <person name="Cheng J.F."/>
            <person name="Meincke L."/>
            <person name="Bruce D."/>
            <person name="Goodwin L."/>
            <person name="Pitluck S."/>
            <person name="Ivanova N."/>
            <person name="Mavromatis K."/>
            <person name="Ovchinnikova G."/>
            <person name="Pati A."/>
            <person name="Chen A."/>
            <person name="Palaniappan K."/>
            <person name="Land M."/>
            <person name="Hauser L."/>
            <person name="Chang Y.J."/>
            <person name="Jeffries C.D."/>
            <person name="Detter J.C."/>
            <person name="Brettin T."/>
            <person name="Rohde M."/>
            <person name="Goker M."/>
            <person name="Bristow J."/>
            <person name="Eisen J.A."/>
            <person name="Markowitz V."/>
            <person name="Hugenholtz P."/>
            <person name="Kyrpides N.C."/>
            <person name="Klenk H.P."/>
            <person name="Chen F."/>
        </authorList>
    </citation>
    <scope>NUCLEOTIDE SEQUENCE [LARGE SCALE GENOMIC DNA]</scope>
    <source>
        <strain evidence="4">ATCC 700099 / DSM 44233 / CIP 104796 / JCM 9543 / NBRC 105858 / Y-104</strain>
    </source>
</reference>
<dbReference type="GO" id="GO:0005524">
    <property type="term" value="F:ATP binding"/>
    <property type="evidence" value="ECO:0007669"/>
    <property type="project" value="InterPro"/>
</dbReference>
<name>C8XBV1_NAKMY</name>
<dbReference type="PANTHER" id="PTHR32039:SF7">
    <property type="entry name" value="COMPETENCE PROTEIN COMM"/>
    <property type="match status" value="1"/>
</dbReference>
<dbReference type="Gene3D" id="3.30.230.10">
    <property type="match status" value="1"/>
</dbReference>
<dbReference type="SMART" id="SM00382">
    <property type="entry name" value="AAA"/>
    <property type="match status" value="1"/>
</dbReference>
<dbReference type="HOGENOM" id="CLU_026145_1_0_11"/>
<dbReference type="SUPFAM" id="SSF54211">
    <property type="entry name" value="Ribosomal protein S5 domain 2-like"/>
    <property type="match status" value="1"/>
</dbReference>
<dbReference type="NCBIfam" id="TIGR00368">
    <property type="entry name" value="YifB family Mg chelatase-like AAA ATPase"/>
    <property type="match status" value="1"/>
</dbReference>
<dbReference type="InterPro" id="IPR003593">
    <property type="entry name" value="AAA+_ATPase"/>
</dbReference>
<organism evidence="3 4">
    <name type="scientific">Nakamurella multipartita (strain ATCC 700099 / DSM 44233 / CIP 104796 / JCM 9543 / NBRC 105858 / Y-104)</name>
    <name type="common">Microsphaera multipartita</name>
    <dbReference type="NCBI Taxonomy" id="479431"/>
    <lineage>
        <taxon>Bacteria</taxon>
        <taxon>Bacillati</taxon>
        <taxon>Actinomycetota</taxon>
        <taxon>Actinomycetes</taxon>
        <taxon>Nakamurellales</taxon>
        <taxon>Nakamurellaceae</taxon>
        <taxon>Nakamurella</taxon>
    </lineage>
</organism>
<evidence type="ECO:0000259" key="2">
    <source>
        <dbReference type="SMART" id="SM00382"/>
    </source>
</evidence>
<dbReference type="EMBL" id="CP001737">
    <property type="protein sequence ID" value="ACV79455.1"/>
    <property type="molecule type" value="Genomic_DNA"/>
</dbReference>
<evidence type="ECO:0000313" key="3">
    <source>
        <dbReference type="EMBL" id="ACV79455.1"/>
    </source>
</evidence>
<dbReference type="KEGG" id="nml:Namu_3122"/>
<dbReference type="InterPro" id="IPR020568">
    <property type="entry name" value="Ribosomal_Su5_D2-typ_SF"/>
</dbReference>
<dbReference type="FunCoup" id="C8XBV1">
    <property type="interactions" value="19"/>
</dbReference>
<sequence length="506" mass="52202">MTLARTWSIGLTGVTGHLVTVEADLSAGLPGTAVIGMPDPAIIQSRDRIRAAIVNSGHKWPDRRITLALSPAGLRKSGAGYDIALAVAVLAAAGVVPAGAAGECVLIGELGLDGAMRPVRGVLPALLAARAAGRTRAVVPLGNLAEAALVTGMAVWGAPTLADLIASLMGRNHAMVKGVAPGPAGSDRDAPDLADVLGQPEARLALEVAAAGGHHLAMIGPPGAGKTMLASRLPGVLPPLDDEQSLEVTAVHSVAGLLDEGMPLITRPPFVDPHHSASQAAIIGGGSAPIRPGSVSLAHCGVLFLDEAPEFGRRALDALRQPLEEGSVVLARASGVVRFPARFQLVLAANPCPCAAAKDADCRCGSHERRSYLNRLSGPLMDRVDIRIDLPALPPSILTAAGGQGESSAVVAQRVRAARDRASFRWRETPWRCTAQVPGAVVRRMWSPDDGSAHLLDRAVRTGRLTGRGYDRVLRLSLTVADLAGRDVPTVADVASALALRCAEAS</sequence>
<dbReference type="Pfam" id="PF13335">
    <property type="entry name" value="Mg_chelatase_C"/>
    <property type="match status" value="1"/>
</dbReference>
<dbReference type="InterPro" id="IPR000523">
    <property type="entry name" value="Mg_chelatse_chII-like_cat_dom"/>
</dbReference>
<dbReference type="Proteomes" id="UP000002218">
    <property type="component" value="Chromosome"/>
</dbReference>
<dbReference type="PANTHER" id="PTHR32039">
    <property type="entry name" value="MAGNESIUM-CHELATASE SUBUNIT CHLI"/>
    <property type="match status" value="1"/>
</dbReference>
<protein>
    <submittedName>
        <fullName evidence="3">Mg chelatase, subunit ChlI</fullName>
    </submittedName>
</protein>
<dbReference type="InterPro" id="IPR014721">
    <property type="entry name" value="Ribsml_uS5_D2-typ_fold_subgr"/>
</dbReference>
<dbReference type="SUPFAM" id="SSF52540">
    <property type="entry name" value="P-loop containing nucleoside triphosphate hydrolases"/>
    <property type="match status" value="1"/>
</dbReference>
<dbReference type="InterPro" id="IPR027417">
    <property type="entry name" value="P-loop_NTPase"/>
</dbReference>
<feature type="domain" description="AAA+ ATPase" evidence="2">
    <location>
        <begin position="212"/>
        <end position="394"/>
    </location>
</feature>
<gene>
    <name evidence="3" type="ordered locus">Namu_3122</name>
</gene>
<dbReference type="RefSeq" id="WP_015748323.1">
    <property type="nucleotide sequence ID" value="NC_013235.1"/>
</dbReference>
<evidence type="ECO:0000256" key="1">
    <source>
        <dbReference type="ARBA" id="ARBA00006354"/>
    </source>
</evidence>
<proteinExistence type="inferred from homology"/>
<dbReference type="AlphaFoldDB" id="C8XBV1"/>
<dbReference type="InParanoid" id="C8XBV1"/>
<dbReference type="eggNOG" id="COG0606">
    <property type="taxonomic scope" value="Bacteria"/>
</dbReference>
<reference evidence="4" key="1">
    <citation type="submission" date="2009-09" db="EMBL/GenBank/DDBJ databases">
        <title>The complete genome of Nakamurella multipartita DSM 44233.</title>
        <authorList>
            <consortium name="US DOE Joint Genome Institute (JGI-PGF)"/>
            <person name="Lucas S."/>
            <person name="Copeland A."/>
            <person name="Lapidus A."/>
            <person name="Glavina del Rio T."/>
            <person name="Dalin E."/>
            <person name="Tice H."/>
            <person name="Bruce D."/>
            <person name="Goodwin L."/>
            <person name="Pitluck S."/>
            <person name="Kyrpides N."/>
            <person name="Mavromatis K."/>
            <person name="Ivanova N."/>
            <person name="Ovchinnikova G."/>
            <person name="Sims D."/>
            <person name="Meincke L."/>
            <person name="Brettin T."/>
            <person name="Detter J.C."/>
            <person name="Han C."/>
            <person name="Larimer F."/>
            <person name="Land M."/>
            <person name="Hauser L."/>
            <person name="Markowitz V."/>
            <person name="Cheng J.-F."/>
            <person name="Hugenholtz P."/>
            <person name="Woyke T."/>
            <person name="Wu D."/>
            <person name="Klenk H.-P."/>
            <person name="Eisen J.A."/>
        </authorList>
    </citation>
    <scope>NUCLEOTIDE SEQUENCE [LARGE SCALE GENOMIC DNA]</scope>
    <source>
        <strain evidence="4">ATCC 700099 / DSM 44233 / CIP 104796 / JCM 9543 / NBRC 105858 / Y-104</strain>
    </source>
</reference>
<dbReference type="Pfam" id="PF01078">
    <property type="entry name" value="Mg_chelatase"/>
    <property type="match status" value="1"/>
</dbReference>
<dbReference type="Pfam" id="PF13541">
    <property type="entry name" value="ChlI"/>
    <property type="match status" value="1"/>
</dbReference>